<proteinExistence type="predicted"/>
<evidence type="ECO:0000313" key="2">
    <source>
        <dbReference type="Proteomes" id="UP000660885"/>
    </source>
</evidence>
<reference evidence="1 2" key="1">
    <citation type="submission" date="2021-01" db="EMBL/GenBank/DDBJ databases">
        <title>Belnapia mucosa sp. nov. and Belnapia arida sp. nov., isolated from the Tabernas Desert (Almeria, Spain).</title>
        <authorList>
            <person name="Molina-Menor E."/>
            <person name="Vidal-Verdu A."/>
            <person name="Calonge A."/>
            <person name="Satari L."/>
            <person name="Pereto J."/>
            <person name="Porcar M."/>
        </authorList>
    </citation>
    <scope>NUCLEOTIDE SEQUENCE [LARGE SCALE GENOMIC DNA]</scope>
    <source>
        <strain evidence="1 2">T18</strain>
    </source>
</reference>
<name>A0ABS1UAW5_9PROT</name>
<dbReference type="EMBL" id="JAETWB010000038">
    <property type="protein sequence ID" value="MBL6081828.1"/>
    <property type="molecule type" value="Genomic_DNA"/>
</dbReference>
<dbReference type="RefSeq" id="WP_202835043.1">
    <property type="nucleotide sequence ID" value="NZ_JAETWB010000038.1"/>
</dbReference>
<evidence type="ECO:0008006" key="3">
    <source>
        <dbReference type="Google" id="ProtNLM"/>
    </source>
</evidence>
<dbReference type="Proteomes" id="UP000660885">
    <property type="component" value="Unassembled WGS sequence"/>
</dbReference>
<protein>
    <recommendedName>
        <fullName evidence="3">HTH psq-type domain-containing protein</fullName>
    </recommendedName>
</protein>
<accession>A0ABS1UAW5</accession>
<gene>
    <name evidence="1" type="ORF">JMJ56_27980</name>
</gene>
<sequence>MRAEWELGLRSNRALGNKYGITEAAVRKRAANPKQPGGAWVRGAPAVGPVREQAARPTTALMACAPEPLPPPHNPTVSRIRAAPGEETAQGAMRIPGLADTPSAAEVQPQAKVRKELLKLAAETLAEHNRRHLAELDRAMQVLKRTGELLEQALQPRLTPHDAAQAKEALDQLLPGRGDSLTTVIAEYARGLSTVQDQMRKALGVEDRPRKPAQSGSAGAPAMPVAQTFLNYNAMPTKVLIGLLDAIRYVDGQNDELPPPMPPPNPARNQPLVALKAAGYQ</sequence>
<evidence type="ECO:0000313" key="1">
    <source>
        <dbReference type="EMBL" id="MBL6081828.1"/>
    </source>
</evidence>
<organism evidence="1 2">
    <name type="scientific">Belnapia arida</name>
    <dbReference type="NCBI Taxonomy" id="2804533"/>
    <lineage>
        <taxon>Bacteria</taxon>
        <taxon>Pseudomonadati</taxon>
        <taxon>Pseudomonadota</taxon>
        <taxon>Alphaproteobacteria</taxon>
        <taxon>Acetobacterales</taxon>
        <taxon>Roseomonadaceae</taxon>
        <taxon>Belnapia</taxon>
    </lineage>
</organism>
<keyword evidence="2" id="KW-1185">Reference proteome</keyword>
<comment type="caution">
    <text evidence="1">The sequence shown here is derived from an EMBL/GenBank/DDBJ whole genome shotgun (WGS) entry which is preliminary data.</text>
</comment>